<accession>A0AAN5CHA0</accession>
<protein>
    <submittedName>
        <fullName evidence="1">Uncharacterized protein</fullName>
    </submittedName>
</protein>
<reference evidence="2" key="1">
    <citation type="submission" date="2022-10" db="EMBL/GenBank/DDBJ databases">
        <title>Genome assembly of Pristionchus species.</title>
        <authorList>
            <person name="Yoshida K."/>
            <person name="Sommer R.J."/>
        </authorList>
    </citation>
    <scope>NUCLEOTIDE SEQUENCE [LARGE SCALE GENOMIC DNA]</scope>
    <source>
        <strain evidence="2">RS5460</strain>
    </source>
</reference>
<sequence length="141" mass="15011">LSQGVKTDGKVLSCVESPSLIETSDGMISSPSVVCDESTGLYKDGNKIVTKEETLKCRKLSCEEYSGLTLVPGVKTDGKVLSCVESPSLIETSDGMISSPSVVCDESTGLYKDGNKIVSKGETLKCRKVTYEEYSGITLIP</sequence>
<dbReference type="EMBL" id="BTRK01000003">
    <property type="protein sequence ID" value="GMR43161.1"/>
    <property type="molecule type" value="Genomic_DNA"/>
</dbReference>
<dbReference type="Proteomes" id="UP001328107">
    <property type="component" value="Unassembled WGS sequence"/>
</dbReference>
<gene>
    <name evidence="1" type="ORF">PMAYCL1PPCAC_13356</name>
</gene>
<keyword evidence="2" id="KW-1185">Reference proteome</keyword>
<feature type="non-terminal residue" evidence="1">
    <location>
        <position position="141"/>
    </location>
</feature>
<feature type="non-terminal residue" evidence="1">
    <location>
        <position position="1"/>
    </location>
</feature>
<organism evidence="1 2">
    <name type="scientific">Pristionchus mayeri</name>
    <dbReference type="NCBI Taxonomy" id="1317129"/>
    <lineage>
        <taxon>Eukaryota</taxon>
        <taxon>Metazoa</taxon>
        <taxon>Ecdysozoa</taxon>
        <taxon>Nematoda</taxon>
        <taxon>Chromadorea</taxon>
        <taxon>Rhabditida</taxon>
        <taxon>Rhabditina</taxon>
        <taxon>Diplogasteromorpha</taxon>
        <taxon>Diplogasteroidea</taxon>
        <taxon>Neodiplogasteridae</taxon>
        <taxon>Pristionchus</taxon>
    </lineage>
</organism>
<evidence type="ECO:0000313" key="1">
    <source>
        <dbReference type="EMBL" id="GMR43161.1"/>
    </source>
</evidence>
<proteinExistence type="predicted"/>
<comment type="caution">
    <text evidence="1">The sequence shown here is derived from an EMBL/GenBank/DDBJ whole genome shotgun (WGS) entry which is preliminary data.</text>
</comment>
<evidence type="ECO:0000313" key="2">
    <source>
        <dbReference type="Proteomes" id="UP001328107"/>
    </source>
</evidence>
<name>A0AAN5CHA0_9BILA</name>
<dbReference type="AlphaFoldDB" id="A0AAN5CHA0"/>